<dbReference type="SUPFAM" id="SSF74853">
    <property type="entry name" value="Lamin A/C globular tail domain"/>
    <property type="match status" value="1"/>
</dbReference>
<evidence type="ECO:0000256" key="2">
    <source>
        <dbReference type="SAM" id="SignalP"/>
    </source>
</evidence>
<gene>
    <name evidence="4" type="ORF">ABS765_07560</name>
</gene>
<keyword evidence="1 2" id="KW-0732">Signal</keyword>
<dbReference type="EMBL" id="JBELPY010000003">
    <property type="protein sequence ID" value="MFL9833885.1"/>
    <property type="molecule type" value="Genomic_DNA"/>
</dbReference>
<sequence length="277" mass="28971">MKKTFTILGVVALFATSNAQVVINEIYTGGGTAVATSVYKYDFIELKNIGTTSVTLTDAYIQYTSKTGVFTSANSHVIPTITLAPGQSYLIQEGNAGSKGADLPVTPDLVGNLALATITGKVALTSNATVLTSPTDTNVLDFVGYGITANQFEGASYAPAPSNALSISRTSGDTNNNSADFATGTPSPQNFSGATLGISDVKNVKSLFVKNTLVKNDEIIFGENVDHVKIYGMSGQLVKTIVSSKTNSINVSDLPKGNYIVTGTIDNQSVSQKIMKD</sequence>
<dbReference type="InterPro" id="IPR001322">
    <property type="entry name" value="Lamin_tail_dom"/>
</dbReference>
<dbReference type="Pfam" id="PF18962">
    <property type="entry name" value="Por_Secre_tail"/>
    <property type="match status" value="1"/>
</dbReference>
<dbReference type="RefSeq" id="WP_408089167.1">
    <property type="nucleotide sequence ID" value="NZ_JBELPY010000003.1"/>
</dbReference>
<dbReference type="Pfam" id="PF00932">
    <property type="entry name" value="LTD"/>
    <property type="match status" value="1"/>
</dbReference>
<accession>A0ABW8Y3E6</accession>
<dbReference type="InterPro" id="IPR036415">
    <property type="entry name" value="Lamin_tail_dom_sf"/>
</dbReference>
<name>A0ABW8Y3E6_9FLAO</name>
<feature type="signal peptide" evidence="2">
    <location>
        <begin position="1"/>
        <end position="19"/>
    </location>
</feature>
<keyword evidence="5" id="KW-1185">Reference proteome</keyword>
<evidence type="ECO:0000313" key="5">
    <source>
        <dbReference type="Proteomes" id="UP001629058"/>
    </source>
</evidence>
<dbReference type="NCBIfam" id="TIGR04183">
    <property type="entry name" value="Por_Secre_tail"/>
    <property type="match status" value="1"/>
</dbReference>
<evidence type="ECO:0000259" key="3">
    <source>
        <dbReference type="PROSITE" id="PS51841"/>
    </source>
</evidence>
<dbReference type="PROSITE" id="PS51841">
    <property type="entry name" value="LTD"/>
    <property type="match status" value="1"/>
</dbReference>
<proteinExistence type="predicted"/>
<comment type="caution">
    <text evidence="4">The sequence shown here is derived from an EMBL/GenBank/DDBJ whole genome shotgun (WGS) entry which is preliminary data.</text>
</comment>
<evidence type="ECO:0000313" key="4">
    <source>
        <dbReference type="EMBL" id="MFL9833885.1"/>
    </source>
</evidence>
<evidence type="ECO:0000256" key="1">
    <source>
        <dbReference type="ARBA" id="ARBA00022729"/>
    </source>
</evidence>
<dbReference type="Proteomes" id="UP001629058">
    <property type="component" value="Unassembled WGS sequence"/>
</dbReference>
<feature type="domain" description="LTD" evidence="3">
    <location>
        <begin position="15"/>
        <end position="149"/>
    </location>
</feature>
<dbReference type="InterPro" id="IPR026444">
    <property type="entry name" value="Secre_tail"/>
</dbReference>
<feature type="chain" id="PRO_5045892169" evidence="2">
    <location>
        <begin position="20"/>
        <end position="277"/>
    </location>
</feature>
<organism evidence="4 5">
    <name type="scientific">Chryseobacterium terrae</name>
    <dbReference type="NCBI Taxonomy" id="3163299"/>
    <lineage>
        <taxon>Bacteria</taxon>
        <taxon>Pseudomonadati</taxon>
        <taxon>Bacteroidota</taxon>
        <taxon>Flavobacteriia</taxon>
        <taxon>Flavobacteriales</taxon>
        <taxon>Weeksellaceae</taxon>
        <taxon>Chryseobacterium group</taxon>
        <taxon>Chryseobacterium</taxon>
    </lineage>
</organism>
<protein>
    <submittedName>
        <fullName evidence="4">Lamin tail domain-containing protein</fullName>
    </submittedName>
</protein>
<reference evidence="4 5" key="1">
    <citation type="submission" date="2024-06" db="EMBL/GenBank/DDBJ databases">
        <authorList>
            <person name="Kaempfer P."/>
            <person name="Viver T."/>
        </authorList>
    </citation>
    <scope>NUCLEOTIDE SEQUENCE [LARGE SCALE GENOMIC DNA]</scope>
    <source>
        <strain evidence="4 5">ST-37</strain>
    </source>
</reference>